<protein>
    <submittedName>
        <fullName evidence="2">DUF2271 domain-containing protein</fullName>
    </submittedName>
</protein>
<dbReference type="InterPro" id="IPR014469">
    <property type="entry name" value="DUF2271"/>
</dbReference>
<dbReference type="Proteomes" id="UP001138757">
    <property type="component" value="Unassembled WGS sequence"/>
</dbReference>
<dbReference type="PIRSF" id="PIRSF014995">
    <property type="entry name" value="UCP014995"/>
    <property type="match status" value="1"/>
</dbReference>
<name>A0A9X1DBD4_9SPHN</name>
<reference evidence="2" key="1">
    <citation type="submission" date="2021-05" db="EMBL/GenBank/DDBJ databases">
        <title>Genome of Sphingobium sp. strain.</title>
        <authorList>
            <person name="Fan R."/>
        </authorList>
    </citation>
    <scope>NUCLEOTIDE SEQUENCE</scope>
    <source>
        <strain evidence="2">H33</strain>
    </source>
</reference>
<feature type="chain" id="PRO_5040747101" evidence="1">
    <location>
        <begin position="19"/>
        <end position="157"/>
    </location>
</feature>
<accession>A0A9X1DBD4</accession>
<dbReference type="Pfam" id="PF10029">
    <property type="entry name" value="DUF2271"/>
    <property type="match status" value="1"/>
</dbReference>
<feature type="signal peptide" evidence="1">
    <location>
        <begin position="1"/>
        <end position="18"/>
    </location>
</feature>
<evidence type="ECO:0000256" key="1">
    <source>
        <dbReference type="SAM" id="SignalP"/>
    </source>
</evidence>
<evidence type="ECO:0000313" key="2">
    <source>
        <dbReference type="EMBL" id="MBT2186829.1"/>
    </source>
</evidence>
<keyword evidence="1" id="KW-0732">Signal</keyword>
<organism evidence="2 3">
    <name type="scientific">Sphingobium nicotianae</name>
    <dbReference type="NCBI Taxonomy" id="2782607"/>
    <lineage>
        <taxon>Bacteria</taxon>
        <taxon>Pseudomonadati</taxon>
        <taxon>Pseudomonadota</taxon>
        <taxon>Alphaproteobacteria</taxon>
        <taxon>Sphingomonadales</taxon>
        <taxon>Sphingomonadaceae</taxon>
        <taxon>Sphingobium</taxon>
    </lineage>
</organism>
<dbReference type="RefSeq" id="WP_214622567.1">
    <property type="nucleotide sequence ID" value="NZ_JAHGAW010000004.1"/>
</dbReference>
<dbReference type="AlphaFoldDB" id="A0A9X1DBD4"/>
<keyword evidence="3" id="KW-1185">Reference proteome</keyword>
<proteinExistence type="predicted"/>
<comment type="caution">
    <text evidence="2">The sequence shown here is derived from an EMBL/GenBank/DDBJ whole genome shotgun (WGS) entry which is preliminary data.</text>
</comment>
<sequence>MKKTSLLLAGLAAAPASAGTLTITIPQLKVAEYHRPYVAAWIEPVGGGEARTLLSWYDVKKTGAEPGTKWLHDLRTWWRKGGRSLKQPADGITGATRAPGTHKIALPTNLKPGQYTLYVEAAREQGGREIISLPLNVAAPNGSVSGKTELGVVTLSR</sequence>
<dbReference type="EMBL" id="JAHGAW010000004">
    <property type="protein sequence ID" value="MBT2186829.1"/>
    <property type="molecule type" value="Genomic_DNA"/>
</dbReference>
<gene>
    <name evidence="2" type="ORF">KK488_07680</name>
</gene>
<evidence type="ECO:0000313" key="3">
    <source>
        <dbReference type="Proteomes" id="UP001138757"/>
    </source>
</evidence>